<dbReference type="CDD" id="cd01347">
    <property type="entry name" value="ligand_gated_channel"/>
    <property type="match status" value="1"/>
</dbReference>
<evidence type="ECO:0000256" key="6">
    <source>
        <dbReference type="ARBA" id="ARBA00023004"/>
    </source>
</evidence>
<organism evidence="17 18">
    <name type="scientific">Hyphomonas neptunium (strain ATCC 15444)</name>
    <dbReference type="NCBI Taxonomy" id="228405"/>
    <lineage>
        <taxon>Bacteria</taxon>
        <taxon>Pseudomonadati</taxon>
        <taxon>Pseudomonadota</taxon>
        <taxon>Alphaproteobacteria</taxon>
        <taxon>Hyphomonadales</taxon>
        <taxon>Hyphomonadaceae</taxon>
        <taxon>Hyphomonas</taxon>
    </lineage>
</organism>
<protein>
    <submittedName>
        <fullName evidence="17">TonB-dependent receptor</fullName>
    </submittedName>
</protein>
<comment type="similarity">
    <text evidence="11 13">Belongs to the TonB-dependent receptor family.</text>
</comment>
<dbReference type="PROSITE" id="PS00430">
    <property type="entry name" value="TONB_DEPENDENT_REC_1"/>
    <property type="match status" value="1"/>
</dbReference>
<keyword evidence="10 11" id="KW-0998">Cell outer membrane</keyword>
<dbReference type="AlphaFoldDB" id="Q0BZ94"/>
<feature type="signal peptide" evidence="14">
    <location>
        <begin position="1"/>
        <end position="30"/>
    </location>
</feature>
<evidence type="ECO:0000259" key="16">
    <source>
        <dbReference type="Pfam" id="PF07715"/>
    </source>
</evidence>
<keyword evidence="7" id="KW-0406">Ion transport</keyword>
<evidence type="ECO:0000313" key="18">
    <source>
        <dbReference type="Proteomes" id="UP000001959"/>
    </source>
</evidence>
<evidence type="ECO:0000256" key="8">
    <source>
        <dbReference type="ARBA" id="ARBA00023077"/>
    </source>
</evidence>
<evidence type="ECO:0000256" key="3">
    <source>
        <dbReference type="ARBA" id="ARBA00022452"/>
    </source>
</evidence>
<dbReference type="HOGENOM" id="CLU_008287_15_2_5"/>
<name>Q0BZ94_HYPNA</name>
<keyword evidence="14" id="KW-0732">Signal</keyword>
<evidence type="ECO:0000256" key="14">
    <source>
        <dbReference type="SAM" id="SignalP"/>
    </source>
</evidence>
<gene>
    <name evidence="17" type="ordered locus">HNE_2505</name>
</gene>
<dbReference type="STRING" id="228405.HNE_2505"/>
<keyword evidence="2 11" id="KW-0813">Transport</keyword>
<dbReference type="PANTHER" id="PTHR32552">
    <property type="entry name" value="FERRICHROME IRON RECEPTOR-RELATED"/>
    <property type="match status" value="1"/>
</dbReference>
<dbReference type="EMBL" id="CP000158">
    <property type="protein sequence ID" value="ABI77930.1"/>
    <property type="molecule type" value="Genomic_DNA"/>
</dbReference>
<keyword evidence="6" id="KW-0408">Iron</keyword>
<sequence length="730" mass="79793">MKRANMKTHLLCSAGLLAITAMGHSLPAIAQENDTSADEVSRTLETVTVTAQFRDQQLQDVPNSIVAFTAQDIEDAGIRSTEDFIALTPNVSFDNSFTYLNSFVVVRGVTQINNADSPVAIIVDGVPQNNQKQFKMPLFDVEQIEVLKGPQGSLYGRNAIGGAINIVTRQPTNEIEGFVSGGLSNGSGYRMEGGISGPVIKDQLMFRLSGSYYETDGLIENAYLGRTVDTVDHDYSIRGKLAYTPNDVFSLDLRAAYTDARAGAAYDAVVNSQLNPDFRSGNDSNDIFAPASNLAGITEADILDLSGKASLDMGFATATYILGYTDLTETYRSDLDFSNPDQPTFGPFGQLGQGQNLSLDLLSQELRFVSPDERTFRWIAGGYYLETDRSLLTRGFLDLTGSVDQFDTGIAIIDRSEDNDNTAWALFGQAEFDLNDRTVLQLGARYDEDERNQTQGAAGPVRTRSFSAFQPKITLSYDILPDVLGYATYSTGFRSGGFNAPGVVLDSFGDETLTNYEAGLKTGFADGNGTLNIAAFSSESEGFQFFFVDASTVSQIISNLDKVDLRGFDADFRYRVSESFTLSGGVGYTDSEIRSIGNAQLESYLTASGVDTDAVIGSRSPKTTDWSVSLSGQYVRPVRSGLDAVLRADYEYQGNKYWQIDNLDVRDPVNLLSLRFSLESDIWSASLWGKNILDEEYYADFNPAEYAGAPFDLGSQARPATYGVDFKYRF</sequence>
<keyword evidence="5 11" id="KW-0812">Transmembrane</keyword>
<evidence type="ECO:0000256" key="5">
    <source>
        <dbReference type="ARBA" id="ARBA00022692"/>
    </source>
</evidence>
<dbReference type="InterPro" id="IPR000531">
    <property type="entry name" value="Beta-barrel_TonB"/>
</dbReference>
<evidence type="ECO:0000256" key="4">
    <source>
        <dbReference type="ARBA" id="ARBA00022496"/>
    </source>
</evidence>
<keyword evidence="17" id="KW-0675">Receptor</keyword>
<evidence type="ECO:0000256" key="12">
    <source>
        <dbReference type="PROSITE-ProRule" id="PRU10143"/>
    </source>
</evidence>
<dbReference type="InterPro" id="IPR012910">
    <property type="entry name" value="Plug_dom"/>
</dbReference>
<evidence type="ECO:0000256" key="11">
    <source>
        <dbReference type="PROSITE-ProRule" id="PRU01360"/>
    </source>
</evidence>
<dbReference type="GO" id="GO:0006826">
    <property type="term" value="P:iron ion transport"/>
    <property type="evidence" value="ECO:0007669"/>
    <property type="project" value="UniProtKB-KW"/>
</dbReference>
<evidence type="ECO:0000256" key="7">
    <source>
        <dbReference type="ARBA" id="ARBA00023065"/>
    </source>
</evidence>
<reference evidence="17 18" key="1">
    <citation type="journal article" date="2006" name="J. Bacteriol.">
        <title>Comparative genomic evidence for a close relationship between the dimorphic prosthecate bacteria Hyphomonas neptunium and Caulobacter crescentus.</title>
        <authorList>
            <person name="Badger J.H."/>
            <person name="Hoover T.R."/>
            <person name="Brun Y.V."/>
            <person name="Weiner R.M."/>
            <person name="Laub M.T."/>
            <person name="Alexandre G."/>
            <person name="Mrazek J."/>
            <person name="Ren Q."/>
            <person name="Paulsen I.T."/>
            <person name="Nelson K.E."/>
            <person name="Khouri H.M."/>
            <person name="Radune D."/>
            <person name="Sosa J."/>
            <person name="Dodson R.J."/>
            <person name="Sullivan S.A."/>
            <person name="Rosovitz M.J."/>
            <person name="Madupu R."/>
            <person name="Brinkac L.M."/>
            <person name="Durkin A.S."/>
            <person name="Daugherty S.C."/>
            <person name="Kothari S.P."/>
            <person name="Giglio M.G."/>
            <person name="Zhou L."/>
            <person name="Haft D.H."/>
            <person name="Selengut J.D."/>
            <person name="Davidsen T.M."/>
            <person name="Yang Q."/>
            <person name="Zafar N."/>
            <person name="Ward N.L."/>
        </authorList>
    </citation>
    <scope>NUCLEOTIDE SEQUENCE [LARGE SCALE GENOMIC DNA]</scope>
    <source>
        <strain evidence="17 18">ATCC 15444</strain>
    </source>
</reference>
<dbReference type="Gene3D" id="2.40.170.20">
    <property type="entry name" value="TonB-dependent receptor, beta-barrel domain"/>
    <property type="match status" value="1"/>
</dbReference>
<feature type="chain" id="PRO_5004169573" evidence="14">
    <location>
        <begin position="31"/>
        <end position="730"/>
    </location>
</feature>
<dbReference type="Pfam" id="PF07715">
    <property type="entry name" value="Plug"/>
    <property type="match status" value="1"/>
</dbReference>
<feature type="domain" description="TonB-dependent receptor plug" evidence="16">
    <location>
        <begin position="58"/>
        <end position="163"/>
    </location>
</feature>
<evidence type="ECO:0000256" key="2">
    <source>
        <dbReference type="ARBA" id="ARBA00022448"/>
    </source>
</evidence>
<proteinExistence type="inferred from homology"/>
<keyword evidence="3 11" id="KW-1134">Transmembrane beta strand</keyword>
<feature type="domain" description="TonB-dependent receptor-like beta-barrel" evidence="15">
    <location>
        <begin position="227"/>
        <end position="692"/>
    </location>
</feature>
<dbReference type="SUPFAM" id="SSF56935">
    <property type="entry name" value="Porins"/>
    <property type="match status" value="1"/>
</dbReference>
<feature type="short sequence motif" description="TonB box" evidence="12">
    <location>
        <begin position="46"/>
        <end position="52"/>
    </location>
</feature>
<comment type="subcellular location">
    <subcellularLocation>
        <location evidence="1 11">Cell outer membrane</location>
        <topology evidence="1 11">Multi-pass membrane protein</topology>
    </subcellularLocation>
</comment>
<keyword evidence="8 12" id="KW-0798">TonB box</keyword>
<dbReference type="InterPro" id="IPR039426">
    <property type="entry name" value="TonB-dep_rcpt-like"/>
</dbReference>
<evidence type="ECO:0000259" key="15">
    <source>
        <dbReference type="Pfam" id="PF00593"/>
    </source>
</evidence>
<evidence type="ECO:0000256" key="9">
    <source>
        <dbReference type="ARBA" id="ARBA00023136"/>
    </source>
</evidence>
<keyword evidence="18" id="KW-1185">Reference proteome</keyword>
<evidence type="ECO:0000256" key="10">
    <source>
        <dbReference type="ARBA" id="ARBA00023237"/>
    </source>
</evidence>
<dbReference type="Pfam" id="PF00593">
    <property type="entry name" value="TonB_dep_Rec_b-barrel"/>
    <property type="match status" value="1"/>
</dbReference>
<dbReference type="KEGG" id="hne:HNE_2505"/>
<dbReference type="InterPro" id="IPR010916">
    <property type="entry name" value="TonB_box_CS"/>
</dbReference>
<evidence type="ECO:0000313" key="17">
    <source>
        <dbReference type="EMBL" id="ABI77930.1"/>
    </source>
</evidence>
<dbReference type="GO" id="GO:0009279">
    <property type="term" value="C:cell outer membrane"/>
    <property type="evidence" value="ECO:0007669"/>
    <property type="project" value="UniProtKB-SubCell"/>
</dbReference>
<evidence type="ECO:0000256" key="1">
    <source>
        <dbReference type="ARBA" id="ARBA00004571"/>
    </source>
</evidence>
<keyword evidence="9 11" id="KW-0472">Membrane</keyword>
<keyword evidence="4" id="KW-0410">Iron transport</keyword>
<accession>Q0BZ94</accession>
<evidence type="ECO:0000256" key="13">
    <source>
        <dbReference type="RuleBase" id="RU003357"/>
    </source>
</evidence>
<dbReference type="Proteomes" id="UP000001959">
    <property type="component" value="Chromosome"/>
</dbReference>
<dbReference type="PANTHER" id="PTHR32552:SF81">
    <property type="entry name" value="TONB-DEPENDENT OUTER MEMBRANE RECEPTOR"/>
    <property type="match status" value="1"/>
</dbReference>
<dbReference type="InterPro" id="IPR036942">
    <property type="entry name" value="Beta-barrel_TonB_sf"/>
</dbReference>
<dbReference type="PROSITE" id="PS52016">
    <property type="entry name" value="TONB_DEPENDENT_REC_3"/>
    <property type="match status" value="1"/>
</dbReference>
<dbReference type="eggNOG" id="COG4771">
    <property type="taxonomic scope" value="Bacteria"/>
</dbReference>